<feature type="region of interest" description="Disordered" evidence="2">
    <location>
        <begin position="306"/>
        <end position="354"/>
    </location>
</feature>
<dbReference type="CTD" id="9804393"/>
<feature type="compositionally biased region" description="Basic and acidic residues" evidence="2">
    <location>
        <begin position="332"/>
        <end position="351"/>
    </location>
</feature>
<feature type="compositionally biased region" description="Basic and acidic residues" evidence="2">
    <location>
        <begin position="1135"/>
        <end position="1145"/>
    </location>
</feature>
<feature type="compositionally biased region" description="Basic and acidic residues" evidence="2">
    <location>
        <begin position="1095"/>
        <end position="1106"/>
    </location>
</feature>
<protein>
    <submittedName>
        <fullName evidence="3">Uncharacterized protein</fullName>
    </submittedName>
</protein>
<comment type="caution">
    <text evidence="3">The sequence shown here is derived from an EMBL/GenBank/DDBJ whole genome shotgun (WGS) entry which is preliminary data.</text>
</comment>
<keyword evidence="1" id="KW-0175">Coiled coil</keyword>
<gene>
    <name evidence="3" type="ORF">GCK72_007002</name>
</gene>
<dbReference type="GeneID" id="9804393"/>
<sequence length="1145" mass="130334">MSAHPDCVPTYASERNQETFYDETGIGGTICQNIDPSFLTAEEREKMAELRRKHGISEPDRVPEAQPRCDSPVLEEVAVVTVPEEVWQGYDPEALVKVTNLIELEQINTEIGRESTALRINNRELSRYIEKLKLENKSIQEFYVGQHKADMAAKDANIEKQEMAKKRAQEKLRAERKSNELFAAQNFKSMSDDHLQHLFQMISSEMRSRGMHVVPMESSSGNMCSIQTLTPTSQLSTSTTPDVVVIQKRPQYSIDAILNQPDKLTIFDDNAHQGTSQELQMPAVGTQESSLQALSRLQFMVANPAGPNVVPTEPPMSRKRGPQKPRAPRKPRAIETKPRATRRSKESRTEFQSKMARNQSFTAVELTHEENAKRISEFLIVRMAEQQGVKVNKKIWHRPVIQTRRVIEPQTPQLDTRVKNEIQDPEVSQVVSVGGTRNETPIVATEDVVALTDAPSASVSLQGHQVPITKSQTGFALKPTSGIGLNAPIVATPTVAAVATVPTPLVMSSNYQPNAPQPSSQLAPTEFFQAIRAPNWNPQLAPSRDSMYAFTPAPRLTYPPFPMVPPSNSRRPGPPPTNTTPSMNCQIVSTPRAPRTTQPPNLNMSNSGPGISQPLAPLIPPQQIPNFDPSRMPHHFHPTLINSTNSASFPNAYLQQQFQQLQLLQQLQHTSIPHFQNTAAHGNRTGVQTAPTNQSTAQPSMPDLTNNGKQELAIMFEKHMKEGLESATKIVNQRQSEIEKKDEEILKLKMELQTEQEKLRKCIESNVQYHGDNEALEKRVKLQEDELDKAKRSNVEKYEKIKELSDEVRSLQAVNRTQKEEYEEKITEFEMSAEDNGRKLAEKDKKIENLEKSLQTSEEEIKSEIAKNQDLTEKLNRETTSRNSDWLNWSAARADEKKKMEERHQKKTEKLKKDHKDQVAELQKQMDGRDTKIRELNENSEKERKEWKEAKGKEIKEMEEAHQKEKKKLNADHSFQIADFRQKIQEREDKMKEENEQNEREIAEQDRKHLLAQKTLKEDFEKRIQEKEREIEAGKNREKLLEPFRLAFSESFLKSQQYFADQKKAYDELVKPRIANVDEKSESLGGKECNMVPKSIEKDQPNKDEELVSETQIAEEEGQRGATGPQKRHCSSSKQGRETKMKKME</sequence>
<dbReference type="KEGG" id="crq:GCK72_007002"/>
<feature type="compositionally biased region" description="Basic and acidic residues" evidence="2">
    <location>
        <begin position="893"/>
        <end position="904"/>
    </location>
</feature>
<feature type="region of interest" description="Disordered" evidence="2">
    <location>
        <begin position="985"/>
        <end position="1014"/>
    </location>
</feature>
<feature type="region of interest" description="Disordered" evidence="2">
    <location>
        <begin position="872"/>
        <end position="953"/>
    </location>
</feature>
<reference evidence="3 4" key="1">
    <citation type="submission" date="2019-12" db="EMBL/GenBank/DDBJ databases">
        <title>Chromosome-level assembly of the Caenorhabditis remanei genome.</title>
        <authorList>
            <person name="Teterina A.A."/>
            <person name="Willis J.H."/>
            <person name="Phillips P.C."/>
        </authorList>
    </citation>
    <scope>NUCLEOTIDE SEQUENCE [LARGE SCALE GENOMIC DNA]</scope>
    <source>
        <strain evidence="3 4">PX506</strain>
        <tissue evidence="3">Whole organism</tissue>
    </source>
</reference>
<dbReference type="EMBL" id="WUAV01000002">
    <property type="protein sequence ID" value="KAF1767044.1"/>
    <property type="molecule type" value="Genomic_DNA"/>
</dbReference>
<feature type="region of interest" description="Disordered" evidence="2">
    <location>
        <begin position="677"/>
        <end position="705"/>
    </location>
</feature>
<dbReference type="AlphaFoldDB" id="A0A6A5HKC2"/>
<evidence type="ECO:0000313" key="3">
    <source>
        <dbReference type="EMBL" id="KAF1767044.1"/>
    </source>
</evidence>
<feature type="coiled-coil region" evidence="1">
    <location>
        <begin position="151"/>
        <end position="180"/>
    </location>
</feature>
<dbReference type="RefSeq" id="XP_053590125.1">
    <property type="nucleotide sequence ID" value="XM_053725931.1"/>
</dbReference>
<organism evidence="3 4">
    <name type="scientific">Caenorhabditis remanei</name>
    <name type="common">Caenorhabditis vulgaris</name>
    <dbReference type="NCBI Taxonomy" id="31234"/>
    <lineage>
        <taxon>Eukaryota</taxon>
        <taxon>Metazoa</taxon>
        <taxon>Ecdysozoa</taxon>
        <taxon>Nematoda</taxon>
        <taxon>Chromadorea</taxon>
        <taxon>Rhabditida</taxon>
        <taxon>Rhabditina</taxon>
        <taxon>Rhabditomorpha</taxon>
        <taxon>Rhabditoidea</taxon>
        <taxon>Rhabditidae</taxon>
        <taxon>Peloderinae</taxon>
        <taxon>Caenorhabditis</taxon>
    </lineage>
</organism>
<dbReference type="Proteomes" id="UP000483820">
    <property type="component" value="Chromosome II"/>
</dbReference>
<proteinExistence type="predicted"/>
<feature type="compositionally biased region" description="Basic residues" evidence="2">
    <location>
        <begin position="317"/>
        <end position="331"/>
    </location>
</feature>
<feature type="region of interest" description="Disordered" evidence="2">
    <location>
        <begin position="565"/>
        <end position="584"/>
    </location>
</feature>
<evidence type="ECO:0000256" key="2">
    <source>
        <dbReference type="SAM" id="MobiDB-lite"/>
    </source>
</evidence>
<name>A0A6A5HKC2_CAERE</name>
<feature type="compositionally biased region" description="Basic and acidic residues" evidence="2">
    <location>
        <begin position="911"/>
        <end position="953"/>
    </location>
</feature>
<dbReference type="PANTHER" id="PTHR43049:SF1">
    <property type="entry name" value="EARLY ENDOSOME ANTIGEN"/>
    <property type="match status" value="1"/>
</dbReference>
<feature type="region of interest" description="Disordered" evidence="2">
    <location>
        <begin position="1077"/>
        <end position="1145"/>
    </location>
</feature>
<dbReference type="PANTHER" id="PTHR43049">
    <property type="entry name" value="EARLY ENDOSOME ANTIGEN"/>
    <property type="match status" value="1"/>
</dbReference>
<evidence type="ECO:0000313" key="4">
    <source>
        <dbReference type="Proteomes" id="UP000483820"/>
    </source>
</evidence>
<accession>A0A6A5HKC2</accession>
<evidence type="ECO:0000256" key="1">
    <source>
        <dbReference type="SAM" id="Coils"/>
    </source>
</evidence>